<gene>
    <name evidence="2" type="ORF">CC1G_07608</name>
</gene>
<dbReference type="EMBL" id="AACS02000004">
    <property type="protein sequence ID" value="EAU85338.1"/>
    <property type="molecule type" value="Genomic_DNA"/>
</dbReference>
<dbReference type="KEGG" id="cci:CC1G_07608"/>
<dbReference type="VEuPathDB" id="FungiDB:CC1G_07608"/>
<dbReference type="InParanoid" id="A8NUS7"/>
<organism evidence="2 3">
    <name type="scientific">Coprinopsis cinerea (strain Okayama-7 / 130 / ATCC MYA-4618 / FGSC 9003)</name>
    <name type="common">Inky cap fungus</name>
    <name type="synonym">Hormographiella aspergillata</name>
    <dbReference type="NCBI Taxonomy" id="240176"/>
    <lineage>
        <taxon>Eukaryota</taxon>
        <taxon>Fungi</taxon>
        <taxon>Dikarya</taxon>
        <taxon>Basidiomycota</taxon>
        <taxon>Agaricomycotina</taxon>
        <taxon>Agaricomycetes</taxon>
        <taxon>Agaricomycetidae</taxon>
        <taxon>Agaricales</taxon>
        <taxon>Agaricineae</taxon>
        <taxon>Psathyrellaceae</taxon>
        <taxon>Coprinopsis</taxon>
    </lineage>
</organism>
<protein>
    <submittedName>
        <fullName evidence="2">Uncharacterized protein</fullName>
    </submittedName>
</protein>
<feature type="compositionally biased region" description="Polar residues" evidence="1">
    <location>
        <begin position="130"/>
        <end position="139"/>
    </location>
</feature>
<evidence type="ECO:0000256" key="1">
    <source>
        <dbReference type="SAM" id="MobiDB-lite"/>
    </source>
</evidence>
<accession>A8NUS7</accession>
<name>A8NUS7_COPC7</name>
<feature type="compositionally biased region" description="Low complexity" evidence="1">
    <location>
        <begin position="140"/>
        <end position="160"/>
    </location>
</feature>
<dbReference type="GeneID" id="6013070"/>
<proteinExistence type="predicted"/>
<evidence type="ECO:0000313" key="3">
    <source>
        <dbReference type="Proteomes" id="UP000001861"/>
    </source>
</evidence>
<dbReference type="AlphaFoldDB" id="A8NUS7"/>
<keyword evidence="3" id="KW-1185">Reference proteome</keyword>
<dbReference type="Proteomes" id="UP000001861">
    <property type="component" value="Unassembled WGS sequence"/>
</dbReference>
<evidence type="ECO:0000313" key="2">
    <source>
        <dbReference type="EMBL" id="EAU85338.1"/>
    </source>
</evidence>
<comment type="caution">
    <text evidence="2">The sequence shown here is derived from an EMBL/GenBank/DDBJ whole genome shotgun (WGS) entry which is preliminary data.</text>
</comment>
<sequence>MARYSISFSAVCDALDLSTLDPRAKRLQTTTSQLLEVERALKQVVTGNPDIFIDLTKRGHTSVLKRWIYRQHTVKRQKRGYTRSKGVAGKEERDSLYIPSVGARTSTFRSSMLIGLRTVSVASCRPSTIGRDSSPTEIHSSGSLSTLRSSSSVGSSGRSRAYSITTVSSGQRRTSLRSASWKKKKTGSVETAEDTIRSVLSSMSPALSWLYPSMRSFGFDEVETLNVISQQSRERIQRIVNDFRKFHNLNEVNGRKVSGVQASLLVEALLSWTKS</sequence>
<reference evidence="2 3" key="1">
    <citation type="journal article" date="2010" name="Proc. Natl. Acad. Sci. U.S.A.">
        <title>Insights into evolution of multicellular fungi from the assembled chromosomes of the mushroom Coprinopsis cinerea (Coprinus cinereus).</title>
        <authorList>
            <person name="Stajich J.E."/>
            <person name="Wilke S.K."/>
            <person name="Ahren D."/>
            <person name="Au C.H."/>
            <person name="Birren B.W."/>
            <person name="Borodovsky M."/>
            <person name="Burns C."/>
            <person name="Canback B."/>
            <person name="Casselton L.A."/>
            <person name="Cheng C.K."/>
            <person name="Deng J."/>
            <person name="Dietrich F.S."/>
            <person name="Fargo D.C."/>
            <person name="Farman M.L."/>
            <person name="Gathman A.C."/>
            <person name="Goldberg J."/>
            <person name="Guigo R."/>
            <person name="Hoegger P.J."/>
            <person name="Hooker J.B."/>
            <person name="Huggins A."/>
            <person name="James T.Y."/>
            <person name="Kamada T."/>
            <person name="Kilaru S."/>
            <person name="Kodira C."/>
            <person name="Kues U."/>
            <person name="Kupfer D."/>
            <person name="Kwan H.S."/>
            <person name="Lomsadze A."/>
            <person name="Li W."/>
            <person name="Lilly W.W."/>
            <person name="Ma L.J."/>
            <person name="Mackey A.J."/>
            <person name="Manning G."/>
            <person name="Martin F."/>
            <person name="Muraguchi H."/>
            <person name="Natvig D.O."/>
            <person name="Palmerini H."/>
            <person name="Ramesh M.A."/>
            <person name="Rehmeyer C.J."/>
            <person name="Roe B.A."/>
            <person name="Shenoy N."/>
            <person name="Stanke M."/>
            <person name="Ter-Hovhannisyan V."/>
            <person name="Tunlid A."/>
            <person name="Velagapudi R."/>
            <person name="Vision T.J."/>
            <person name="Zeng Q."/>
            <person name="Zolan M.E."/>
            <person name="Pukkila P.J."/>
        </authorList>
    </citation>
    <scope>NUCLEOTIDE SEQUENCE [LARGE SCALE GENOMIC DNA]</scope>
    <source>
        <strain evidence="3">Okayama-7 / 130 / ATCC MYA-4618 / FGSC 9003</strain>
    </source>
</reference>
<dbReference type="RefSeq" id="XP_001836525.1">
    <property type="nucleotide sequence ID" value="XM_001836473.1"/>
</dbReference>
<feature type="region of interest" description="Disordered" evidence="1">
    <location>
        <begin position="126"/>
        <end position="168"/>
    </location>
</feature>